<protein>
    <recommendedName>
        <fullName evidence="4">Transmembrane protein</fullName>
    </recommendedName>
</protein>
<dbReference type="Proteomes" id="UP000183642">
    <property type="component" value="Unassembled WGS sequence"/>
</dbReference>
<name>A0A1I5ELW2_9ACTN</name>
<organism evidence="2 3">
    <name type="scientific">Geodermatophilus obscurus</name>
    <dbReference type="NCBI Taxonomy" id="1861"/>
    <lineage>
        <taxon>Bacteria</taxon>
        <taxon>Bacillati</taxon>
        <taxon>Actinomycetota</taxon>
        <taxon>Actinomycetes</taxon>
        <taxon>Geodermatophilales</taxon>
        <taxon>Geodermatophilaceae</taxon>
        <taxon>Geodermatophilus</taxon>
    </lineage>
</organism>
<feature type="transmembrane region" description="Helical" evidence="1">
    <location>
        <begin position="121"/>
        <end position="141"/>
    </location>
</feature>
<dbReference type="AlphaFoldDB" id="A0A1I5ELW2"/>
<keyword evidence="3" id="KW-1185">Reference proteome</keyword>
<keyword evidence="1" id="KW-0472">Membrane</keyword>
<feature type="transmembrane region" description="Helical" evidence="1">
    <location>
        <begin position="97"/>
        <end position="115"/>
    </location>
</feature>
<reference evidence="3" key="1">
    <citation type="submission" date="2016-10" db="EMBL/GenBank/DDBJ databases">
        <authorList>
            <person name="Varghese N."/>
            <person name="Submissions S."/>
        </authorList>
    </citation>
    <scope>NUCLEOTIDE SEQUENCE [LARGE SCALE GENOMIC DNA]</scope>
    <source>
        <strain evidence="3">DSM 43161</strain>
    </source>
</reference>
<dbReference type="RefSeq" id="WP_075012905.1">
    <property type="nucleotide sequence ID" value="NZ_FOWE01000003.1"/>
</dbReference>
<sequence length="153" mass="16326">MENDAVDPDTAVAQLAALQADRVALADRALQPWWYDVLLGMAVFGLLSVVAAGNVFATLAGVALFSAGLGWLVSTYRRRTGFWVDGFRRGAMRRASSVYLVVYVLVVVPALVLALGFDRSWALVAAGAVAGVTAAVTSRWAGHLYVRELRGLS</sequence>
<proteinExistence type="predicted"/>
<dbReference type="OrthoDB" id="5192819at2"/>
<accession>A0A1I5ELW2</accession>
<keyword evidence="1" id="KW-1133">Transmembrane helix</keyword>
<evidence type="ECO:0008006" key="4">
    <source>
        <dbReference type="Google" id="ProtNLM"/>
    </source>
</evidence>
<evidence type="ECO:0000256" key="1">
    <source>
        <dbReference type="SAM" id="Phobius"/>
    </source>
</evidence>
<evidence type="ECO:0000313" key="2">
    <source>
        <dbReference type="EMBL" id="SFO12041.1"/>
    </source>
</evidence>
<dbReference type="EMBL" id="FOWE01000003">
    <property type="protein sequence ID" value="SFO12041.1"/>
    <property type="molecule type" value="Genomic_DNA"/>
</dbReference>
<feature type="transmembrane region" description="Helical" evidence="1">
    <location>
        <begin position="56"/>
        <end position="76"/>
    </location>
</feature>
<evidence type="ECO:0000313" key="3">
    <source>
        <dbReference type="Proteomes" id="UP000183642"/>
    </source>
</evidence>
<gene>
    <name evidence="2" type="ORF">SAMN05660359_01538</name>
</gene>
<keyword evidence="1" id="KW-0812">Transmembrane</keyword>